<sequence length="176" mass="20255">MSLYWDPVTALPPEQRINFTGSWDDLLWLNVPGPFWTGETDTCWTGRLQAPHNVLYGGEYFTEFVFRQPRTPTEVSAVADAAWADPFGGYGCDGDDRWTPSAVRAWWRERHRIDHYIAELLPHWASSTDRYERDAAAGLRDFAAHVADPLGVQLRVYLFWLEERRSPTPTDTLPDL</sequence>
<dbReference type="RefSeq" id="WP_345140404.1">
    <property type="nucleotide sequence ID" value="NZ_BAABAT010000053.1"/>
</dbReference>
<proteinExistence type="predicted"/>
<name>A0ABP8DS90_9ACTN</name>
<evidence type="ECO:0000313" key="1">
    <source>
        <dbReference type="EMBL" id="GAA4262692.1"/>
    </source>
</evidence>
<dbReference type="EMBL" id="BAABAT010000053">
    <property type="protein sequence ID" value="GAA4262692.1"/>
    <property type="molecule type" value="Genomic_DNA"/>
</dbReference>
<protein>
    <recommendedName>
        <fullName evidence="3">Ferredoxin</fullName>
    </recommendedName>
</protein>
<comment type="caution">
    <text evidence="1">The sequence shown here is derived from an EMBL/GenBank/DDBJ whole genome shotgun (WGS) entry which is preliminary data.</text>
</comment>
<dbReference type="Proteomes" id="UP001500620">
    <property type="component" value="Unassembled WGS sequence"/>
</dbReference>
<organism evidence="1 2">
    <name type="scientific">Dactylosporangium darangshiense</name>
    <dbReference type="NCBI Taxonomy" id="579108"/>
    <lineage>
        <taxon>Bacteria</taxon>
        <taxon>Bacillati</taxon>
        <taxon>Actinomycetota</taxon>
        <taxon>Actinomycetes</taxon>
        <taxon>Micromonosporales</taxon>
        <taxon>Micromonosporaceae</taxon>
        <taxon>Dactylosporangium</taxon>
    </lineage>
</organism>
<gene>
    <name evidence="1" type="ORF">GCM10022255_100490</name>
</gene>
<accession>A0ABP8DS90</accession>
<evidence type="ECO:0000313" key="2">
    <source>
        <dbReference type="Proteomes" id="UP001500620"/>
    </source>
</evidence>
<evidence type="ECO:0008006" key="3">
    <source>
        <dbReference type="Google" id="ProtNLM"/>
    </source>
</evidence>
<reference evidence="2" key="1">
    <citation type="journal article" date="2019" name="Int. J. Syst. Evol. Microbiol.">
        <title>The Global Catalogue of Microorganisms (GCM) 10K type strain sequencing project: providing services to taxonomists for standard genome sequencing and annotation.</title>
        <authorList>
            <consortium name="The Broad Institute Genomics Platform"/>
            <consortium name="The Broad Institute Genome Sequencing Center for Infectious Disease"/>
            <person name="Wu L."/>
            <person name="Ma J."/>
        </authorList>
    </citation>
    <scope>NUCLEOTIDE SEQUENCE [LARGE SCALE GENOMIC DNA]</scope>
    <source>
        <strain evidence="2">JCM 17441</strain>
    </source>
</reference>
<keyword evidence="2" id="KW-1185">Reference proteome</keyword>